<keyword evidence="1" id="KW-1015">Disulfide bond</keyword>
<dbReference type="Gene3D" id="4.10.410.10">
    <property type="entry name" value="Pancreatic trypsin inhibitor Kunitz domain"/>
    <property type="match status" value="1"/>
</dbReference>
<dbReference type="AlphaFoldDB" id="A0A6P8SBU9"/>
<dbReference type="KEGG" id="gsh:117367372"/>
<evidence type="ECO:0000313" key="5">
    <source>
        <dbReference type="Proteomes" id="UP000515159"/>
    </source>
</evidence>
<dbReference type="PROSITE" id="PS50279">
    <property type="entry name" value="BPTI_KUNITZ_2"/>
    <property type="match status" value="1"/>
</dbReference>
<dbReference type="InterPro" id="IPR050098">
    <property type="entry name" value="TFPI/VKTCI-like"/>
</dbReference>
<reference evidence="6" key="1">
    <citation type="submission" date="2025-08" db="UniProtKB">
        <authorList>
            <consortium name="RefSeq"/>
        </authorList>
    </citation>
    <scope>IDENTIFICATION</scope>
</reference>
<dbReference type="PANTHER" id="PTHR10083:SF374">
    <property type="entry name" value="BPTI_KUNITZ INHIBITOR DOMAIN-CONTAINING PROTEIN"/>
    <property type="match status" value="1"/>
</dbReference>
<dbReference type="PANTHER" id="PTHR10083">
    <property type="entry name" value="KUNITZ-TYPE PROTEASE INHIBITOR-RELATED"/>
    <property type="match status" value="1"/>
</dbReference>
<dbReference type="InParanoid" id="A0A6P8SBU9"/>
<dbReference type="Pfam" id="PF00014">
    <property type="entry name" value="Kunitz_BPTI"/>
    <property type="match status" value="1"/>
</dbReference>
<sequence length="111" mass="11886">MRPILVLTAGLLLTYVLQAEAQMAVSNTTPTMTTPTTTTTTPMTTTPTTTTPTTTTQNKCNMFINYGICPNAIMRWGFNVNSGTCIAFLFEGAQGNGNNFATQQECKAACC</sequence>
<evidence type="ECO:0000259" key="4">
    <source>
        <dbReference type="PROSITE" id="PS50279"/>
    </source>
</evidence>
<dbReference type="OrthoDB" id="4473401at2759"/>
<evidence type="ECO:0000256" key="1">
    <source>
        <dbReference type="ARBA" id="ARBA00023157"/>
    </source>
</evidence>
<dbReference type="GeneID" id="117367372"/>
<dbReference type="SUPFAM" id="SSF57362">
    <property type="entry name" value="BPTI-like"/>
    <property type="match status" value="1"/>
</dbReference>
<dbReference type="Proteomes" id="UP000515159">
    <property type="component" value="Chromosome 10"/>
</dbReference>
<accession>A0A6P8SBU9</accession>
<gene>
    <name evidence="6" type="primary">LOC117367372</name>
</gene>
<keyword evidence="3" id="KW-0732">Signal</keyword>
<dbReference type="InterPro" id="IPR002223">
    <property type="entry name" value="Kunitz_BPTI"/>
</dbReference>
<dbReference type="InterPro" id="IPR036880">
    <property type="entry name" value="Kunitz_BPTI_sf"/>
</dbReference>
<dbReference type="GO" id="GO:0005615">
    <property type="term" value="C:extracellular space"/>
    <property type="evidence" value="ECO:0007669"/>
    <property type="project" value="TreeGrafter"/>
</dbReference>
<organism evidence="5 6">
    <name type="scientific">Geotrypetes seraphini</name>
    <name type="common">Gaboon caecilian</name>
    <name type="synonym">Caecilia seraphini</name>
    <dbReference type="NCBI Taxonomy" id="260995"/>
    <lineage>
        <taxon>Eukaryota</taxon>
        <taxon>Metazoa</taxon>
        <taxon>Chordata</taxon>
        <taxon>Craniata</taxon>
        <taxon>Vertebrata</taxon>
        <taxon>Euteleostomi</taxon>
        <taxon>Amphibia</taxon>
        <taxon>Gymnophiona</taxon>
        <taxon>Geotrypetes</taxon>
    </lineage>
</organism>
<evidence type="ECO:0000313" key="6">
    <source>
        <dbReference type="RefSeq" id="XP_033815714.1"/>
    </source>
</evidence>
<dbReference type="CDD" id="cd00109">
    <property type="entry name" value="Kunitz-type"/>
    <property type="match status" value="1"/>
</dbReference>
<feature type="domain" description="BPTI/Kunitz inhibitor" evidence="4">
    <location>
        <begin position="60"/>
        <end position="110"/>
    </location>
</feature>
<feature type="region of interest" description="Disordered" evidence="2">
    <location>
        <begin position="28"/>
        <end position="53"/>
    </location>
</feature>
<evidence type="ECO:0000256" key="2">
    <source>
        <dbReference type="SAM" id="MobiDB-lite"/>
    </source>
</evidence>
<dbReference type="GO" id="GO:0004867">
    <property type="term" value="F:serine-type endopeptidase inhibitor activity"/>
    <property type="evidence" value="ECO:0007669"/>
    <property type="project" value="InterPro"/>
</dbReference>
<feature type="signal peptide" evidence="3">
    <location>
        <begin position="1"/>
        <end position="21"/>
    </location>
</feature>
<dbReference type="SMART" id="SM00131">
    <property type="entry name" value="KU"/>
    <property type="match status" value="1"/>
</dbReference>
<dbReference type="PRINTS" id="PR00759">
    <property type="entry name" value="BASICPTASE"/>
</dbReference>
<dbReference type="RefSeq" id="XP_033815714.1">
    <property type="nucleotide sequence ID" value="XM_033959823.1"/>
</dbReference>
<proteinExistence type="predicted"/>
<protein>
    <submittedName>
        <fullName evidence="6">Inter-alpha-trypsin inhibitor-like</fullName>
    </submittedName>
</protein>
<evidence type="ECO:0000256" key="3">
    <source>
        <dbReference type="SAM" id="SignalP"/>
    </source>
</evidence>
<name>A0A6P8SBU9_GEOSA</name>
<feature type="chain" id="PRO_5028115134" evidence="3">
    <location>
        <begin position="22"/>
        <end position="111"/>
    </location>
</feature>
<keyword evidence="5" id="KW-1185">Reference proteome</keyword>